<accession>I4CCH9</accession>
<evidence type="ECO:0000313" key="3">
    <source>
        <dbReference type="Proteomes" id="UP000006055"/>
    </source>
</evidence>
<proteinExistence type="predicted"/>
<name>I4CCH9_DESTA</name>
<protein>
    <recommendedName>
        <fullName evidence="4">GAF domain-containing protein</fullName>
    </recommendedName>
</protein>
<dbReference type="HOGENOM" id="CLU_1193269_0_0_7"/>
<gene>
    <name evidence="2" type="ordered locus">Desti_4647</name>
</gene>
<organism evidence="2 3">
    <name type="scientific">Desulfomonile tiedjei (strain ATCC 49306 / DSM 6799 / DCB-1)</name>
    <dbReference type="NCBI Taxonomy" id="706587"/>
    <lineage>
        <taxon>Bacteria</taxon>
        <taxon>Pseudomonadati</taxon>
        <taxon>Thermodesulfobacteriota</taxon>
        <taxon>Desulfomonilia</taxon>
        <taxon>Desulfomonilales</taxon>
        <taxon>Desulfomonilaceae</taxon>
        <taxon>Desulfomonile</taxon>
    </lineage>
</organism>
<dbReference type="KEGG" id="dti:Desti_4647"/>
<evidence type="ECO:0000313" key="2">
    <source>
        <dbReference type="EMBL" id="AFM27270.1"/>
    </source>
</evidence>
<dbReference type="RefSeq" id="WP_014812380.1">
    <property type="nucleotide sequence ID" value="NC_018025.1"/>
</dbReference>
<dbReference type="eggNOG" id="COG2203">
    <property type="taxonomic scope" value="Bacteria"/>
</dbReference>
<dbReference type="EMBL" id="CP003360">
    <property type="protein sequence ID" value="AFM27270.1"/>
    <property type="molecule type" value="Genomic_DNA"/>
</dbReference>
<dbReference type="SUPFAM" id="SSF55781">
    <property type="entry name" value="GAF domain-like"/>
    <property type="match status" value="1"/>
</dbReference>
<evidence type="ECO:0008006" key="4">
    <source>
        <dbReference type="Google" id="ProtNLM"/>
    </source>
</evidence>
<keyword evidence="3" id="KW-1185">Reference proteome</keyword>
<feature type="compositionally biased region" description="Polar residues" evidence="1">
    <location>
        <begin position="1"/>
        <end position="20"/>
    </location>
</feature>
<dbReference type="Gene3D" id="3.30.450.40">
    <property type="match status" value="1"/>
</dbReference>
<dbReference type="InterPro" id="IPR029016">
    <property type="entry name" value="GAF-like_dom_sf"/>
</dbReference>
<dbReference type="AlphaFoldDB" id="I4CCH9"/>
<evidence type="ECO:0000256" key="1">
    <source>
        <dbReference type="SAM" id="MobiDB-lite"/>
    </source>
</evidence>
<feature type="region of interest" description="Disordered" evidence="1">
    <location>
        <begin position="1"/>
        <end position="28"/>
    </location>
</feature>
<reference evidence="3" key="1">
    <citation type="submission" date="2012-06" db="EMBL/GenBank/DDBJ databases">
        <title>Complete sequence of chromosome of Desulfomonile tiedjei DSM 6799.</title>
        <authorList>
            <person name="Lucas S."/>
            <person name="Copeland A."/>
            <person name="Lapidus A."/>
            <person name="Glavina del Rio T."/>
            <person name="Dalin E."/>
            <person name="Tice H."/>
            <person name="Bruce D."/>
            <person name="Goodwin L."/>
            <person name="Pitluck S."/>
            <person name="Peters L."/>
            <person name="Ovchinnikova G."/>
            <person name="Zeytun A."/>
            <person name="Lu M."/>
            <person name="Kyrpides N."/>
            <person name="Mavromatis K."/>
            <person name="Ivanova N."/>
            <person name="Brettin T."/>
            <person name="Detter J.C."/>
            <person name="Han C."/>
            <person name="Larimer F."/>
            <person name="Land M."/>
            <person name="Hauser L."/>
            <person name="Markowitz V."/>
            <person name="Cheng J.-F."/>
            <person name="Hugenholtz P."/>
            <person name="Woyke T."/>
            <person name="Wu D."/>
            <person name="Spring S."/>
            <person name="Schroeder M."/>
            <person name="Brambilla E."/>
            <person name="Klenk H.-P."/>
            <person name="Eisen J.A."/>
        </authorList>
    </citation>
    <scope>NUCLEOTIDE SEQUENCE [LARGE SCALE GENOMIC DNA]</scope>
    <source>
        <strain evidence="3">ATCC 49306 / DSM 6799 / DCB-1</strain>
    </source>
</reference>
<sequence length="232" mass="25900">MNIPNDFTESAAMNSGDSPNPRNPIYQTLHDYAPDDCDDSDEKSQLDRTTELLARILRAQSRFEQIRLNLENVDCMMLRSRSVQSLLKSVTRYLEDTLDLITVRVLIAENQEPAFLFESAPQGGGVISPEHCVSPQQVRILTLSHEKERCLFFGDVSELVVSAAIADLIYEGRSIGVLCLGSHDPDRYASLNNTAVIASLARRITLGIMNAWDHERKVSEVQPPVREDNGGE</sequence>
<dbReference type="Proteomes" id="UP000006055">
    <property type="component" value="Chromosome"/>
</dbReference>